<reference evidence="1 2" key="1">
    <citation type="journal article" date="2019" name="Genome Biol. Evol.">
        <title>Insights into the evolution of the New World diploid cottons (Gossypium, subgenus Houzingenia) based on genome sequencing.</title>
        <authorList>
            <person name="Grover C.E."/>
            <person name="Arick M.A. 2nd"/>
            <person name="Thrash A."/>
            <person name="Conover J.L."/>
            <person name="Sanders W.S."/>
            <person name="Peterson D.G."/>
            <person name="Frelichowski J.E."/>
            <person name="Scheffler J.A."/>
            <person name="Scheffler B.E."/>
            <person name="Wendel J.F."/>
        </authorList>
    </citation>
    <scope>NUCLEOTIDE SEQUENCE [LARGE SCALE GENOMIC DNA]</scope>
    <source>
        <strain evidence="1">1</strain>
        <tissue evidence="1">Leaf</tissue>
    </source>
</reference>
<dbReference type="EMBL" id="JABFAF010000011">
    <property type="protein sequence ID" value="MBA0869646.1"/>
    <property type="molecule type" value="Genomic_DNA"/>
</dbReference>
<dbReference type="PANTHER" id="PTHR15319">
    <property type="entry name" value="TATA BOX-BINDING PROTEIN ASSOCIATED FACTOR RNA POLYMERASE I SUBUNIT C"/>
    <property type="match status" value="1"/>
</dbReference>
<proteinExistence type="predicted"/>
<evidence type="ECO:0000313" key="1">
    <source>
        <dbReference type="EMBL" id="MBA0869646.1"/>
    </source>
</evidence>
<dbReference type="GO" id="GO:0001164">
    <property type="term" value="F:RNA polymerase I core promoter sequence-specific DNA binding"/>
    <property type="evidence" value="ECO:0007669"/>
    <property type="project" value="TreeGrafter"/>
</dbReference>
<comment type="caution">
    <text evidence="1">The sequence shown here is derived from an EMBL/GenBank/DDBJ whole genome shotgun (WGS) entry which is preliminary data.</text>
</comment>
<keyword evidence="2" id="KW-1185">Reference proteome</keyword>
<dbReference type="AlphaFoldDB" id="A0A7J9MFT4"/>
<dbReference type="OrthoDB" id="2382881at2759"/>
<evidence type="ECO:0000313" key="2">
    <source>
        <dbReference type="Proteomes" id="UP000593576"/>
    </source>
</evidence>
<sequence length="354" mass="40132">MPISKSKYCDADGGVVELKKHNNRSSPPSYSTSTISSDTYKYHTILKNKLYEVCNAVALSYASAMKVEGLSTQVKIQALQLDLMLQMMGKVPPNEYFFSRVLVVNDPVNDFDRISGDSIVGNLMASTRYSVHCRLIPEESMVLLENGALFLFNLVSYVNFQKLNDYVKGSELRFLWDDLNGKIEMLSFYVVVDEGPFPSFSKARADGFQYVLTFKAHKEPLFNFEDSLLYFLSDDAYEIPKRFKYVNLNYLHGYLNGNLAEGLGFKMSSLAFSFLFNNISLATSICKATTRQIWATFPLKLLLLVFSSHPELLDVPFDDMTIPLDFSIVPDLSQLPPFLLGEPSCRSTKWSHKM</sequence>
<protein>
    <submittedName>
        <fullName evidence="1">Uncharacterized protein</fullName>
    </submittedName>
</protein>
<name>A0A7J9MFT4_GOSSC</name>
<gene>
    <name evidence="1" type="ORF">Goshw_000944</name>
</gene>
<organism evidence="1 2">
    <name type="scientific">Gossypium schwendimanii</name>
    <name type="common">Cotton</name>
    <dbReference type="NCBI Taxonomy" id="34291"/>
    <lineage>
        <taxon>Eukaryota</taxon>
        <taxon>Viridiplantae</taxon>
        <taxon>Streptophyta</taxon>
        <taxon>Embryophyta</taxon>
        <taxon>Tracheophyta</taxon>
        <taxon>Spermatophyta</taxon>
        <taxon>Magnoliopsida</taxon>
        <taxon>eudicotyledons</taxon>
        <taxon>Gunneridae</taxon>
        <taxon>Pentapetalae</taxon>
        <taxon>rosids</taxon>
        <taxon>malvids</taxon>
        <taxon>Malvales</taxon>
        <taxon>Malvaceae</taxon>
        <taxon>Malvoideae</taxon>
        <taxon>Gossypium</taxon>
    </lineage>
</organism>
<dbReference type="InterPro" id="IPR038801">
    <property type="entry name" value="TAF1C"/>
</dbReference>
<dbReference type="PANTHER" id="PTHR15319:SF1">
    <property type="entry name" value="TATA BOX-BINDING PROTEIN-ASSOCIATED FACTOR RNA POLYMERASE I SUBUNIT C"/>
    <property type="match status" value="1"/>
</dbReference>
<accession>A0A7J9MFT4</accession>
<dbReference type="GO" id="GO:0001650">
    <property type="term" value="C:fibrillar center"/>
    <property type="evidence" value="ECO:0007669"/>
    <property type="project" value="TreeGrafter"/>
</dbReference>
<dbReference type="Proteomes" id="UP000593576">
    <property type="component" value="Unassembled WGS sequence"/>
</dbReference>